<accession>A0AA88PL69</accession>
<feature type="compositionally biased region" description="Polar residues" evidence="1">
    <location>
        <begin position="82"/>
        <end position="99"/>
    </location>
</feature>
<evidence type="ECO:0000313" key="2">
    <source>
        <dbReference type="EMBL" id="KAK2878416.1"/>
    </source>
</evidence>
<feature type="region of interest" description="Disordered" evidence="1">
    <location>
        <begin position="32"/>
        <end position="99"/>
    </location>
</feature>
<reference evidence="2" key="1">
    <citation type="submission" date="2023-08" db="EMBL/GenBank/DDBJ databases">
        <title>Chromosome-level Genome Assembly of mud carp (Cirrhinus molitorella).</title>
        <authorList>
            <person name="Liu H."/>
        </authorList>
    </citation>
    <scope>NUCLEOTIDE SEQUENCE</scope>
    <source>
        <strain evidence="2">Prfri</strain>
        <tissue evidence="2">Muscle</tissue>
    </source>
</reference>
<comment type="caution">
    <text evidence="2">The sequence shown here is derived from an EMBL/GenBank/DDBJ whole genome shotgun (WGS) entry which is preliminary data.</text>
</comment>
<name>A0AA88PL69_9TELE</name>
<dbReference type="Proteomes" id="UP001187343">
    <property type="component" value="Unassembled WGS sequence"/>
</dbReference>
<gene>
    <name evidence="2" type="ORF">Q8A67_019207</name>
</gene>
<sequence>MMLMVMLGMSRRRGDHHSNSDVIPLALIGGNPVATSQNLRGNRTRSYRPASIPRANQRLDNHLNSKAINPVESTIDREPLQEISSGSFPSIDRSSVPQT</sequence>
<protein>
    <submittedName>
        <fullName evidence="2">Uncharacterized protein</fullName>
    </submittedName>
</protein>
<evidence type="ECO:0000256" key="1">
    <source>
        <dbReference type="SAM" id="MobiDB-lite"/>
    </source>
</evidence>
<evidence type="ECO:0000313" key="3">
    <source>
        <dbReference type="Proteomes" id="UP001187343"/>
    </source>
</evidence>
<proteinExistence type="predicted"/>
<organism evidence="2 3">
    <name type="scientific">Cirrhinus molitorella</name>
    <name type="common">mud carp</name>
    <dbReference type="NCBI Taxonomy" id="172907"/>
    <lineage>
        <taxon>Eukaryota</taxon>
        <taxon>Metazoa</taxon>
        <taxon>Chordata</taxon>
        <taxon>Craniata</taxon>
        <taxon>Vertebrata</taxon>
        <taxon>Euteleostomi</taxon>
        <taxon>Actinopterygii</taxon>
        <taxon>Neopterygii</taxon>
        <taxon>Teleostei</taxon>
        <taxon>Ostariophysi</taxon>
        <taxon>Cypriniformes</taxon>
        <taxon>Cyprinidae</taxon>
        <taxon>Labeoninae</taxon>
        <taxon>Labeonini</taxon>
        <taxon>Cirrhinus</taxon>
    </lineage>
</organism>
<dbReference type="AlphaFoldDB" id="A0AA88PL69"/>
<dbReference type="EMBL" id="JAUYZG010000019">
    <property type="protein sequence ID" value="KAK2878416.1"/>
    <property type="molecule type" value="Genomic_DNA"/>
</dbReference>
<keyword evidence="3" id="KW-1185">Reference proteome</keyword>